<keyword evidence="1" id="KW-1133">Transmembrane helix</keyword>
<evidence type="ECO:0000256" key="1">
    <source>
        <dbReference type="SAM" id="Phobius"/>
    </source>
</evidence>
<keyword evidence="1" id="KW-0472">Membrane</keyword>
<feature type="transmembrane region" description="Helical" evidence="1">
    <location>
        <begin position="174"/>
        <end position="195"/>
    </location>
</feature>
<dbReference type="EMBL" id="CP095848">
    <property type="protein sequence ID" value="UPL49651.1"/>
    <property type="molecule type" value="Genomic_DNA"/>
</dbReference>
<feature type="transmembrane region" description="Helical" evidence="1">
    <location>
        <begin position="40"/>
        <end position="58"/>
    </location>
</feature>
<protein>
    <recommendedName>
        <fullName evidence="4">ResB-like domain-containing protein</fullName>
    </recommendedName>
</protein>
<evidence type="ECO:0000313" key="2">
    <source>
        <dbReference type="EMBL" id="UPL49651.1"/>
    </source>
</evidence>
<feature type="transmembrane region" description="Helical" evidence="1">
    <location>
        <begin position="6"/>
        <end position="28"/>
    </location>
</feature>
<dbReference type="RefSeq" id="WP_247975801.1">
    <property type="nucleotide sequence ID" value="NZ_CP095848.1"/>
</dbReference>
<evidence type="ECO:0008006" key="4">
    <source>
        <dbReference type="Google" id="ProtNLM"/>
    </source>
</evidence>
<name>A0ABY4JB12_9BACT</name>
<dbReference type="Proteomes" id="UP000829647">
    <property type="component" value="Chromosome"/>
</dbReference>
<organism evidence="2 3">
    <name type="scientific">Hymenobacter sublimis</name>
    <dbReference type="NCBI Taxonomy" id="2933777"/>
    <lineage>
        <taxon>Bacteria</taxon>
        <taxon>Pseudomonadati</taxon>
        <taxon>Bacteroidota</taxon>
        <taxon>Cytophagia</taxon>
        <taxon>Cytophagales</taxon>
        <taxon>Hymenobacteraceae</taxon>
        <taxon>Hymenobacter</taxon>
    </lineage>
</organism>
<keyword evidence="3" id="KW-1185">Reference proteome</keyword>
<reference evidence="2 3" key="1">
    <citation type="submission" date="2022-04" db="EMBL/GenBank/DDBJ databases">
        <title>Hymenobacter sp. isolated from the air.</title>
        <authorList>
            <person name="Won M."/>
            <person name="Lee C.-M."/>
            <person name="Woen H.-Y."/>
            <person name="Kwon S.-W."/>
        </authorList>
    </citation>
    <scope>NUCLEOTIDE SEQUENCE [LARGE SCALE GENOMIC DNA]</scope>
    <source>
        <strain evidence="3">5516 S-25</strain>
    </source>
</reference>
<accession>A0ABY4JB12</accession>
<gene>
    <name evidence="2" type="ORF">MWH26_01765</name>
</gene>
<sequence>MLYQLNSPLAILIIAADFLIVGLLATLLLRPRRLLVKWPVILTLIVLAIPLTGIKLLLSSPGTAASTPGSVIIKNPEYHMNKLYFLRQYPKGTWQVDWIEYLLTSDKEIVLETESQNGLEVAYQHSGKWHYAPIEFNDSYQTEIIFPQDFTAVDMSGRIEAAVAGYTLNELGSWLSNMLTVSSIILLATLLGRLFSLKNHLATAS</sequence>
<evidence type="ECO:0000313" key="3">
    <source>
        <dbReference type="Proteomes" id="UP000829647"/>
    </source>
</evidence>
<keyword evidence="1" id="KW-0812">Transmembrane</keyword>
<proteinExistence type="predicted"/>